<comment type="caution">
    <text evidence="2">The sequence shown here is derived from an EMBL/GenBank/DDBJ whole genome shotgun (WGS) entry which is preliminary data.</text>
</comment>
<evidence type="ECO:0000256" key="1">
    <source>
        <dbReference type="SAM" id="SignalP"/>
    </source>
</evidence>
<keyword evidence="3" id="KW-1185">Reference proteome</keyword>
<sequence>MPLLYKRFVLFSILIASFSFLAACSHKNPLVDEKIIRALDEDFFLRGDGQPINECAHYFIDPKQNLPLKNKCEGWTKKYYRSLMNKHFIPVSTTLNDFRDPDFWKKIKAFSLL</sequence>
<gene>
    <name evidence="2" type="ORF">CFE62_003580</name>
</gene>
<feature type="signal peptide" evidence="1">
    <location>
        <begin position="1"/>
        <end position="22"/>
    </location>
</feature>
<evidence type="ECO:0000313" key="3">
    <source>
        <dbReference type="Proteomes" id="UP000226429"/>
    </source>
</evidence>
<protein>
    <recommendedName>
        <fullName evidence="4">Lipoprotein</fullName>
    </recommendedName>
</protein>
<dbReference type="Proteomes" id="UP000226429">
    <property type="component" value="Unassembled WGS sequence"/>
</dbReference>
<feature type="chain" id="PRO_5017084522" description="Lipoprotein" evidence="1">
    <location>
        <begin position="23"/>
        <end position="113"/>
    </location>
</feature>
<reference evidence="2 3" key="2">
    <citation type="journal article" date="2018" name="J. Invertebr. Pathol.">
        <title>'Candidatus Aquirickettsiella gammari' (Gammaproteobacteria: Legionellales: Coxiellaceae): A bacterial pathogen of the freshwater crustacean Gammarus fossarum (Malacostraca: Amphipoda).</title>
        <authorList>
            <person name="Bojko J."/>
            <person name="Dunn A.M."/>
            <person name="Stebbing P.D."/>
            <person name="van Aerle R."/>
            <person name="Bacela-Spychalska K."/>
            <person name="Bean T.P."/>
            <person name="Urrutia A."/>
            <person name="Stentiford G.D."/>
        </authorList>
    </citation>
    <scope>NUCLEOTIDE SEQUENCE [LARGE SCALE GENOMIC DNA]</scope>
    <source>
        <strain evidence="2">RA15029</strain>
    </source>
</reference>
<keyword evidence="1" id="KW-0732">Signal</keyword>
<dbReference type="AlphaFoldDB" id="A0A370CHV4"/>
<name>A0A370CHV4_9COXI</name>
<dbReference type="PROSITE" id="PS51257">
    <property type="entry name" value="PROKAR_LIPOPROTEIN"/>
    <property type="match status" value="1"/>
</dbReference>
<accession>A0A370CHV4</accession>
<reference evidence="2 3" key="1">
    <citation type="journal article" date="2017" name="Int. J. Syst. Evol. Microbiol.">
        <title>Aquarickettsiella crustaci n. gen. n. sp. (Gammaproteobacteria: Legionellales: Coxiellaceae); a bacterial pathogen of the freshwater crustacean: Gammarus fossarum (Malacostraca: Amphipoda).</title>
        <authorList>
            <person name="Bojko J."/>
            <person name="Dunn A.M."/>
            <person name="Stebbing P.D."/>
            <person name="Van Aerle R."/>
            <person name="Bacela-Spychalska K."/>
            <person name="Bean T.P."/>
            <person name="Stentiford G.D."/>
        </authorList>
    </citation>
    <scope>NUCLEOTIDE SEQUENCE [LARGE SCALE GENOMIC DNA]</scope>
    <source>
        <strain evidence="2">RA15029</strain>
    </source>
</reference>
<organism evidence="2 3">
    <name type="scientific">Candidatus Aquirickettsiella gammari</name>
    <dbReference type="NCBI Taxonomy" id="2016198"/>
    <lineage>
        <taxon>Bacteria</taxon>
        <taxon>Pseudomonadati</taxon>
        <taxon>Pseudomonadota</taxon>
        <taxon>Gammaproteobacteria</taxon>
        <taxon>Legionellales</taxon>
        <taxon>Coxiellaceae</taxon>
        <taxon>Candidatus Aquirickettsiella</taxon>
    </lineage>
</organism>
<dbReference type="EMBL" id="NMOS02000008">
    <property type="protein sequence ID" value="RDH40449.1"/>
    <property type="molecule type" value="Genomic_DNA"/>
</dbReference>
<evidence type="ECO:0008006" key="4">
    <source>
        <dbReference type="Google" id="ProtNLM"/>
    </source>
</evidence>
<evidence type="ECO:0000313" key="2">
    <source>
        <dbReference type="EMBL" id="RDH40449.1"/>
    </source>
</evidence>
<proteinExistence type="predicted"/>